<evidence type="ECO:0000313" key="1">
    <source>
        <dbReference type="EMBL" id="OWY90363.1"/>
    </source>
</evidence>
<dbReference type="OrthoDB" id="119884at2759"/>
<evidence type="ECO:0000313" key="2">
    <source>
        <dbReference type="Proteomes" id="UP000198211"/>
    </source>
</evidence>
<protein>
    <submittedName>
        <fullName evidence="1">Uncharacterized protein</fullName>
    </submittedName>
</protein>
<dbReference type="EMBL" id="NBNE01023143">
    <property type="protein sequence ID" value="OWY90363.1"/>
    <property type="molecule type" value="Genomic_DNA"/>
</dbReference>
<keyword evidence="2" id="KW-1185">Reference proteome</keyword>
<reference evidence="2" key="1">
    <citation type="submission" date="2017-03" db="EMBL/GenBank/DDBJ databases">
        <title>Phytopthora megakarya and P. palmivora, two closely related causual agents of cacao black pod achieved similar genome size and gene model numbers by different mechanisms.</title>
        <authorList>
            <person name="Ali S."/>
            <person name="Shao J."/>
            <person name="Larry D.J."/>
            <person name="Kronmiller B."/>
            <person name="Shen D."/>
            <person name="Strem M.D."/>
            <person name="Melnick R.L."/>
            <person name="Guiltinan M.J."/>
            <person name="Tyler B.M."/>
            <person name="Meinhardt L.W."/>
            <person name="Bailey B.A."/>
        </authorList>
    </citation>
    <scope>NUCLEOTIDE SEQUENCE [LARGE SCALE GENOMIC DNA]</scope>
    <source>
        <strain evidence="2">zdho120</strain>
    </source>
</reference>
<gene>
    <name evidence="1" type="ORF">PHMEG_00041536</name>
</gene>
<name>A0A225UBH9_9STRA</name>
<organism evidence="1 2">
    <name type="scientific">Phytophthora megakarya</name>
    <dbReference type="NCBI Taxonomy" id="4795"/>
    <lineage>
        <taxon>Eukaryota</taxon>
        <taxon>Sar</taxon>
        <taxon>Stramenopiles</taxon>
        <taxon>Oomycota</taxon>
        <taxon>Peronosporomycetes</taxon>
        <taxon>Peronosporales</taxon>
        <taxon>Peronosporaceae</taxon>
        <taxon>Phytophthora</taxon>
    </lineage>
</organism>
<sequence length="78" mass="8733">MMREGRMETSAPVQYVEGIGGFLLDVIVVWSFDLPNVYGQSVKVDACIIDGCTNEFLVGVDFLEKHRATVDFDFGEVR</sequence>
<comment type="caution">
    <text evidence="1">The sequence shown here is derived from an EMBL/GenBank/DDBJ whole genome shotgun (WGS) entry which is preliminary data.</text>
</comment>
<dbReference type="Proteomes" id="UP000198211">
    <property type="component" value="Unassembled WGS sequence"/>
</dbReference>
<dbReference type="AlphaFoldDB" id="A0A225UBH9"/>
<accession>A0A225UBH9</accession>
<proteinExistence type="predicted"/>